<sequence length="381" mass="43408">MHICFLSSEYPKAGFPHGGVGTFLQILARNLVKHDIRVSIVGLNYTDEYEETLDEGVHVYRLKPRKVKPITWYLTFQAINSKIKEIHQKHPISIVESTELGLAFIKKIPGIKYLIRMNGGHHFFAESENRPIDPWKGFQEKRSFRKADMVFGVSEYVINHTANYLDFADKKGPVIYNPANLEHFYQADPSKMVPGRIFFAGTVCEKKGVRQLILAFPKIKERFPESELYIAGRDWFFPDGRSYIQYLKDSQIQDAVKDSIKFLGPVANHELPKYMEAAEICAYPSHMEAMPLAWIEVLSMGKAFLGSVLGPGPEVVNDHVTGRVCDPRDVASVESVLLEMLSDKEKNLKMAEAARKDVLERFSIDKLVHKNIDFFRQVVAG</sequence>
<gene>
    <name evidence="3" type="ORF">SAMN05444394_2038</name>
</gene>
<organism evidence="3 4">
    <name type="scientific">Algoriphagus halophilus</name>
    <dbReference type="NCBI Taxonomy" id="226505"/>
    <lineage>
        <taxon>Bacteria</taxon>
        <taxon>Pseudomonadati</taxon>
        <taxon>Bacteroidota</taxon>
        <taxon>Cytophagia</taxon>
        <taxon>Cytophagales</taxon>
        <taxon>Cyclobacteriaceae</taxon>
        <taxon>Algoriphagus</taxon>
    </lineage>
</organism>
<protein>
    <submittedName>
        <fullName evidence="3">Glycosyltransferase involved in cell wall bisynthesis</fullName>
    </submittedName>
</protein>
<dbReference type="GO" id="GO:0016757">
    <property type="term" value="F:glycosyltransferase activity"/>
    <property type="evidence" value="ECO:0007669"/>
    <property type="project" value="InterPro"/>
</dbReference>
<dbReference type="AlphaFoldDB" id="A0A1N6EE37"/>
<dbReference type="RefSeq" id="WP_074224704.1">
    <property type="nucleotide sequence ID" value="NZ_FSRC01000001.1"/>
</dbReference>
<dbReference type="PANTHER" id="PTHR12526:SF630">
    <property type="entry name" value="GLYCOSYLTRANSFERASE"/>
    <property type="match status" value="1"/>
</dbReference>
<dbReference type="Gene3D" id="3.40.50.2000">
    <property type="entry name" value="Glycogen Phosphorylase B"/>
    <property type="match status" value="2"/>
</dbReference>
<dbReference type="EMBL" id="FSRC01000001">
    <property type="protein sequence ID" value="SIN81293.1"/>
    <property type="molecule type" value="Genomic_DNA"/>
</dbReference>
<evidence type="ECO:0000259" key="1">
    <source>
        <dbReference type="Pfam" id="PF00534"/>
    </source>
</evidence>
<dbReference type="PANTHER" id="PTHR12526">
    <property type="entry name" value="GLYCOSYLTRANSFERASE"/>
    <property type="match status" value="1"/>
</dbReference>
<dbReference type="OrthoDB" id="502646at2"/>
<accession>A0A1N6EE37</accession>
<keyword evidence="3" id="KW-0808">Transferase</keyword>
<dbReference type="Pfam" id="PF13439">
    <property type="entry name" value="Glyco_transf_4"/>
    <property type="match status" value="1"/>
</dbReference>
<dbReference type="InterPro" id="IPR028098">
    <property type="entry name" value="Glyco_trans_4-like_N"/>
</dbReference>
<dbReference type="InterPro" id="IPR001296">
    <property type="entry name" value="Glyco_trans_1"/>
</dbReference>
<name>A0A1N6EE37_9BACT</name>
<evidence type="ECO:0000259" key="2">
    <source>
        <dbReference type="Pfam" id="PF13439"/>
    </source>
</evidence>
<feature type="domain" description="Glycosyltransferase subfamily 4-like N-terminal" evidence="2">
    <location>
        <begin position="18"/>
        <end position="182"/>
    </location>
</feature>
<dbReference type="CDD" id="cd03801">
    <property type="entry name" value="GT4_PimA-like"/>
    <property type="match status" value="1"/>
</dbReference>
<dbReference type="Proteomes" id="UP000185221">
    <property type="component" value="Unassembled WGS sequence"/>
</dbReference>
<dbReference type="Pfam" id="PF00534">
    <property type="entry name" value="Glycos_transf_1"/>
    <property type="match status" value="1"/>
</dbReference>
<dbReference type="STRING" id="226505.SAMN05444394_2038"/>
<dbReference type="SUPFAM" id="SSF53756">
    <property type="entry name" value="UDP-Glycosyltransferase/glycogen phosphorylase"/>
    <property type="match status" value="1"/>
</dbReference>
<evidence type="ECO:0000313" key="4">
    <source>
        <dbReference type="Proteomes" id="UP000185221"/>
    </source>
</evidence>
<feature type="domain" description="Glycosyl transferase family 1" evidence="1">
    <location>
        <begin position="196"/>
        <end position="356"/>
    </location>
</feature>
<evidence type="ECO:0000313" key="3">
    <source>
        <dbReference type="EMBL" id="SIN81293.1"/>
    </source>
</evidence>
<keyword evidence="4" id="KW-1185">Reference proteome</keyword>
<reference evidence="4" key="1">
    <citation type="submission" date="2016-11" db="EMBL/GenBank/DDBJ databases">
        <authorList>
            <person name="Varghese N."/>
            <person name="Submissions S."/>
        </authorList>
    </citation>
    <scope>NUCLEOTIDE SEQUENCE [LARGE SCALE GENOMIC DNA]</scope>
    <source>
        <strain evidence="4">DSM 15292</strain>
    </source>
</reference>
<proteinExistence type="predicted"/>